<evidence type="ECO:0000256" key="2">
    <source>
        <dbReference type="ARBA" id="ARBA00061659"/>
    </source>
</evidence>
<proteinExistence type="inferred from homology"/>
<evidence type="ECO:0000256" key="1">
    <source>
        <dbReference type="ARBA" id="ARBA00022737"/>
    </source>
</evidence>
<dbReference type="FunFam" id="1.25.40.10:FF:001103">
    <property type="entry name" value="Glycerol-3-phosphate dehydrogenase [NAD(+)]"/>
    <property type="match status" value="1"/>
</dbReference>
<evidence type="ECO:0000256" key="3">
    <source>
        <dbReference type="PROSITE-ProRule" id="PRU00708"/>
    </source>
</evidence>
<keyword evidence="1" id="KW-0677">Repeat</keyword>
<sequence length="584" mass="64349">MNVIPETLGLLLHHCSKVKAFRHGASLHAVVFKTGMQSHVFVSNHVLNMYAKCGDIPFARQVFDGMSERNLVTWSAMISGYDQGGEPLLAIDLFSQMRLIPNEYVYASAISACAAVLALTQGQQIHAQSLKFGFSSISFVSNSLISMYMKCGRCSDALTVYASTAEPNSVSYNALIAGFVENQQPERGFEVFKLMCQQGLVPDRFAFVGLLGICTTSDYLQRGMELHCQAVKLDLDCTPFIGNVIITMYAKFNMIEEAEKAFRLIEEKDAISWNTLIAACSHCVDHVKGLRFFREMLTREIGVTPDDFTFASALAACAGLASMRHGKQIHAHLIRTRLYQDVGVGNALVNMYAKCGCIGYAYDVFNKMVHHNLVSWNTIIVGFGNHGLGERALELFEQMKANGVNPDSLTFVGLLVACNHAGLVDKGQGLFNSMEETYGIVPDIEHFSALIDLLGRAGRLIEAEEYMRKFPFGHDPVVIGSLLSACRLHGDVVIGERLARRLLKLKPVTTSPYVLLSNLYASDGMWGSVAEARKMLKGSGLKKEPGYSLIEVKGSVEKFTIADFSHSRIEEIKDILKTFELGNG</sequence>
<organism evidence="4 5">
    <name type="scientific">Liquidambar formosana</name>
    <name type="common">Formosan gum</name>
    <dbReference type="NCBI Taxonomy" id="63359"/>
    <lineage>
        <taxon>Eukaryota</taxon>
        <taxon>Viridiplantae</taxon>
        <taxon>Streptophyta</taxon>
        <taxon>Embryophyta</taxon>
        <taxon>Tracheophyta</taxon>
        <taxon>Spermatophyta</taxon>
        <taxon>Magnoliopsida</taxon>
        <taxon>eudicotyledons</taxon>
        <taxon>Gunneridae</taxon>
        <taxon>Pentapetalae</taxon>
        <taxon>Saxifragales</taxon>
        <taxon>Altingiaceae</taxon>
        <taxon>Liquidambar</taxon>
    </lineage>
</organism>
<dbReference type="GO" id="GO:0003723">
    <property type="term" value="F:RNA binding"/>
    <property type="evidence" value="ECO:0007669"/>
    <property type="project" value="InterPro"/>
</dbReference>
<evidence type="ECO:0000313" key="4">
    <source>
        <dbReference type="EMBL" id="KAK9292951.1"/>
    </source>
</evidence>
<dbReference type="Pfam" id="PF20431">
    <property type="entry name" value="E_motif"/>
    <property type="match status" value="1"/>
</dbReference>
<dbReference type="GO" id="GO:0009451">
    <property type="term" value="P:RNA modification"/>
    <property type="evidence" value="ECO:0007669"/>
    <property type="project" value="InterPro"/>
</dbReference>
<feature type="repeat" description="PPR" evidence="3">
    <location>
        <begin position="269"/>
        <end position="303"/>
    </location>
</feature>
<comment type="caution">
    <text evidence="4">The sequence shown here is derived from an EMBL/GenBank/DDBJ whole genome shotgun (WGS) entry which is preliminary data.</text>
</comment>
<dbReference type="Gene3D" id="1.25.40.10">
    <property type="entry name" value="Tetratricopeptide repeat domain"/>
    <property type="match status" value="5"/>
</dbReference>
<evidence type="ECO:0000313" key="5">
    <source>
        <dbReference type="Proteomes" id="UP001415857"/>
    </source>
</evidence>
<gene>
    <name evidence="4" type="ORF">L1049_020933</name>
</gene>
<dbReference type="InterPro" id="IPR046960">
    <property type="entry name" value="PPR_At4g14850-like_plant"/>
</dbReference>
<dbReference type="PROSITE" id="PS51375">
    <property type="entry name" value="PPR"/>
    <property type="match status" value="3"/>
</dbReference>
<feature type="repeat" description="PPR" evidence="3">
    <location>
        <begin position="372"/>
        <end position="406"/>
    </location>
</feature>
<evidence type="ECO:0008006" key="6">
    <source>
        <dbReference type="Google" id="ProtNLM"/>
    </source>
</evidence>
<comment type="similarity">
    <text evidence="2">Belongs to the PPR family. PCMP-E subfamily.</text>
</comment>
<dbReference type="NCBIfam" id="TIGR00756">
    <property type="entry name" value="PPR"/>
    <property type="match status" value="2"/>
</dbReference>
<dbReference type="Pfam" id="PF01535">
    <property type="entry name" value="PPR"/>
    <property type="match status" value="6"/>
</dbReference>
<dbReference type="FunFam" id="1.25.40.10:FF:000351">
    <property type="entry name" value="Pentatricopeptide repeat-containing protein"/>
    <property type="match status" value="1"/>
</dbReference>
<accession>A0AAP0SDV0</accession>
<protein>
    <recommendedName>
        <fullName evidence="6">Pentatricopeptide repeat-containing protein</fullName>
    </recommendedName>
</protein>
<dbReference type="PANTHER" id="PTHR47926:SF452">
    <property type="entry name" value="PENTATRICOPEPTIDE REPEAT-CONTAINING PROTEIN"/>
    <property type="match status" value="1"/>
</dbReference>
<dbReference type="AlphaFoldDB" id="A0AAP0SDV0"/>
<dbReference type="Pfam" id="PF13041">
    <property type="entry name" value="PPR_2"/>
    <property type="match status" value="2"/>
</dbReference>
<dbReference type="PANTHER" id="PTHR47926">
    <property type="entry name" value="PENTATRICOPEPTIDE REPEAT-CONTAINING PROTEIN"/>
    <property type="match status" value="1"/>
</dbReference>
<dbReference type="FunFam" id="1.25.40.10:FF:000090">
    <property type="entry name" value="Pentatricopeptide repeat-containing protein, chloroplastic"/>
    <property type="match status" value="1"/>
</dbReference>
<dbReference type="InterPro" id="IPR011990">
    <property type="entry name" value="TPR-like_helical_dom_sf"/>
</dbReference>
<feature type="repeat" description="PPR" evidence="3">
    <location>
        <begin position="168"/>
        <end position="202"/>
    </location>
</feature>
<reference evidence="4 5" key="1">
    <citation type="journal article" date="2024" name="Plant J.">
        <title>Genome sequences and population genomics reveal climatic adaptation and genomic divergence between two closely related sweetgum species.</title>
        <authorList>
            <person name="Xu W.Q."/>
            <person name="Ren C.Q."/>
            <person name="Zhang X.Y."/>
            <person name="Comes H.P."/>
            <person name="Liu X.H."/>
            <person name="Li Y.G."/>
            <person name="Kettle C.J."/>
            <person name="Jalonen R."/>
            <person name="Gaisberger H."/>
            <person name="Ma Y.Z."/>
            <person name="Qiu Y.X."/>
        </authorList>
    </citation>
    <scope>NUCLEOTIDE SEQUENCE [LARGE SCALE GENOMIC DNA]</scope>
    <source>
        <strain evidence="4">Hangzhou</strain>
    </source>
</reference>
<dbReference type="EMBL" id="JBBPBK010000001">
    <property type="protein sequence ID" value="KAK9292951.1"/>
    <property type="molecule type" value="Genomic_DNA"/>
</dbReference>
<dbReference type="Proteomes" id="UP001415857">
    <property type="component" value="Unassembled WGS sequence"/>
</dbReference>
<dbReference type="InterPro" id="IPR046848">
    <property type="entry name" value="E_motif"/>
</dbReference>
<dbReference type="FunFam" id="1.25.40.10:FF:000196">
    <property type="entry name" value="Pentatricopeptide repeat-containing protein At4g14850"/>
    <property type="match status" value="1"/>
</dbReference>
<keyword evidence="5" id="KW-1185">Reference proteome</keyword>
<name>A0AAP0SDV0_LIQFO</name>
<dbReference type="InterPro" id="IPR002885">
    <property type="entry name" value="PPR_rpt"/>
</dbReference>